<feature type="domain" description="D-isomer specific 2-hydroxyacid dehydrogenase NAD-binding" evidence="3">
    <location>
        <begin position="100"/>
        <end position="283"/>
    </location>
</feature>
<keyword evidence="5" id="KW-1185">Reference proteome</keyword>
<dbReference type="GO" id="GO:0051287">
    <property type="term" value="F:NAD binding"/>
    <property type="evidence" value="ECO:0007669"/>
    <property type="project" value="InterPro"/>
</dbReference>
<dbReference type="InterPro" id="IPR036291">
    <property type="entry name" value="NAD(P)-bd_dom_sf"/>
</dbReference>
<evidence type="ECO:0000256" key="1">
    <source>
        <dbReference type="ARBA" id="ARBA00023002"/>
    </source>
</evidence>
<dbReference type="EMBL" id="JACCBU010000001">
    <property type="protein sequence ID" value="NYE70730.1"/>
    <property type="molecule type" value="Genomic_DNA"/>
</dbReference>
<evidence type="ECO:0000313" key="5">
    <source>
        <dbReference type="Proteomes" id="UP000569914"/>
    </source>
</evidence>
<dbReference type="SUPFAM" id="SSF51735">
    <property type="entry name" value="NAD(P)-binding Rossmann-fold domains"/>
    <property type="match status" value="1"/>
</dbReference>
<keyword evidence="1" id="KW-0560">Oxidoreductase</keyword>
<proteinExistence type="predicted"/>
<accession>A0A7Y9I5L6</accession>
<comment type="caution">
    <text evidence="4">The sequence shown here is derived from an EMBL/GenBank/DDBJ whole genome shotgun (WGS) entry which is preliminary data.</text>
</comment>
<dbReference type="PANTHER" id="PTHR43333">
    <property type="entry name" value="2-HACID_DH_C DOMAIN-CONTAINING PROTEIN"/>
    <property type="match status" value="1"/>
</dbReference>
<dbReference type="Gene3D" id="3.40.50.720">
    <property type="entry name" value="NAD(P)-binding Rossmann-like Domain"/>
    <property type="match status" value="2"/>
</dbReference>
<dbReference type="SUPFAM" id="SSF52283">
    <property type="entry name" value="Formate/glycerate dehydrogenase catalytic domain-like"/>
    <property type="match status" value="1"/>
</dbReference>
<sequence>MKVLLPTSVPLDPTLPEGVEGVAYDPEAELPAEHEDAEVVVLWLNPADRMAELAERLTKVRLVQGLMAGTDAVVAAGFNPDAAIASGRGLHDLTVAEHTLALALAAARRLDKALAAQSRGTWDTALGYRQPLDNAQGLTTLRDARVTIWGFGSIAKTLAPYLSVLGAKITGVASSAGERAGYPVIAADEVHTVLPQTDILINILPAVPETAKIIGADVFRALPKTAWLINVGRGATVDEAALLTALTDGEIAGAALDVTATEPLPDGDPLWQAPNLIITPHTAGGRPLGADALIQENVAALLANQPLKNRL</sequence>
<name>A0A7Y9I5L6_9ACTN</name>
<dbReference type="Proteomes" id="UP000569914">
    <property type="component" value="Unassembled WGS sequence"/>
</dbReference>
<dbReference type="PANTHER" id="PTHR43333:SF1">
    <property type="entry name" value="D-ISOMER SPECIFIC 2-HYDROXYACID DEHYDROGENASE NAD-BINDING DOMAIN-CONTAINING PROTEIN"/>
    <property type="match status" value="1"/>
</dbReference>
<reference evidence="4 5" key="1">
    <citation type="submission" date="2020-07" db="EMBL/GenBank/DDBJ databases">
        <title>Sequencing the genomes of 1000 actinobacteria strains.</title>
        <authorList>
            <person name="Klenk H.-P."/>
        </authorList>
    </citation>
    <scope>NUCLEOTIDE SEQUENCE [LARGE SCALE GENOMIC DNA]</scope>
    <source>
        <strain evidence="4 5">DSM 22083</strain>
    </source>
</reference>
<organism evidence="4 5">
    <name type="scientific">Microlunatus parietis</name>
    <dbReference type="NCBI Taxonomy" id="682979"/>
    <lineage>
        <taxon>Bacteria</taxon>
        <taxon>Bacillati</taxon>
        <taxon>Actinomycetota</taxon>
        <taxon>Actinomycetes</taxon>
        <taxon>Propionibacteriales</taxon>
        <taxon>Propionibacteriaceae</taxon>
        <taxon>Microlunatus</taxon>
    </lineage>
</organism>
<protein>
    <submittedName>
        <fullName evidence="4">Phosphoglycerate dehydrogenase-like enzyme</fullName>
    </submittedName>
</protein>
<gene>
    <name evidence="4" type="ORF">BKA15_002059</name>
</gene>
<dbReference type="AlphaFoldDB" id="A0A7Y9I5L6"/>
<evidence type="ECO:0000256" key="2">
    <source>
        <dbReference type="ARBA" id="ARBA00023027"/>
    </source>
</evidence>
<keyword evidence="2" id="KW-0520">NAD</keyword>
<dbReference type="GO" id="GO:0016491">
    <property type="term" value="F:oxidoreductase activity"/>
    <property type="evidence" value="ECO:0007669"/>
    <property type="project" value="UniProtKB-KW"/>
</dbReference>
<evidence type="ECO:0000259" key="3">
    <source>
        <dbReference type="Pfam" id="PF02826"/>
    </source>
</evidence>
<dbReference type="RefSeq" id="WP_179750406.1">
    <property type="nucleotide sequence ID" value="NZ_JACCBU010000001.1"/>
</dbReference>
<dbReference type="InterPro" id="IPR006140">
    <property type="entry name" value="D-isomer_DH_NAD-bd"/>
</dbReference>
<evidence type="ECO:0000313" key="4">
    <source>
        <dbReference type="EMBL" id="NYE70730.1"/>
    </source>
</evidence>
<dbReference type="Pfam" id="PF02826">
    <property type="entry name" value="2-Hacid_dh_C"/>
    <property type="match status" value="1"/>
</dbReference>